<gene>
    <name evidence="1" type="ORF">Patl1_26897</name>
</gene>
<sequence>MNEEKMVTREEIELCIKEVMERERSKDFRRNSEKWKELAKEAVDEGHINPILQFSKRLASKGLKVTLVSSSSSTVSSKFIQTQATSINIEIISDDEPDEGQSRTANLDFFEAYKICVSQSLSEFIKKQLSSEYPPKFIIYDSIIPWILDIARGFGMDGAPFFTQPWAVNSIYYDFLQGQFKIPLEEPIVSLPSMPPLKLNDLPSFFDATDAYPTSLNMLVNQFSNVEKLNWLFCNTFDELEDETVKWMASKYPVKNIGPSIPSTYIDKSLCIIWELSAIEKEQLEEVAWGLKMSNCYFLWAVRESESGKLPRNFSEETSEKGLVVSWCPQLEVLAHKSVGCFVTHCGWNSTLEALSLGVAMVAMPQWTDQSTNAKFAEDVWRVGVRVRVNEKGIVTREEIEVCMREVMEGERGKEISRNSEKWKELAKEAVDEGGCSDKNIEEFVAKLLCS</sequence>
<name>A0ACC1B156_9ROSI</name>
<proteinExistence type="predicted"/>
<keyword evidence="2" id="KW-1185">Reference proteome</keyword>
<evidence type="ECO:0000313" key="2">
    <source>
        <dbReference type="Proteomes" id="UP001164250"/>
    </source>
</evidence>
<accession>A0ACC1B156</accession>
<protein>
    <submittedName>
        <fullName evidence="1">Uncharacterized protein</fullName>
    </submittedName>
</protein>
<reference evidence="2" key="1">
    <citation type="journal article" date="2023" name="G3 (Bethesda)">
        <title>Genome assembly and association tests identify interacting loci associated with vigor, precocity, and sex in interspecific pistachio rootstocks.</title>
        <authorList>
            <person name="Palmer W."/>
            <person name="Jacygrad E."/>
            <person name="Sagayaradj S."/>
            <person name="Cavanaugh K."/>
            <person name="Han R."/>
            <person name="Bertier L."/>
            <person name="Beede B."/>
            <person name="Kafkas S."/>
            <person name="Golino D."/>
            <person name="Preece J."/>
            <person name="Michelmore R."/>
        </authorList>
    </citation>
    <scope>NUCLEOTIDE SEQUENCE [LARGE SCALE GENOMIC DNA]</scope>
</reference>
<dbReference type="Proteomes" id="UP001164250">
    <property type="component" value="Chromosome 7"/>
</dbReference>
<dbReference type="EMBL" id="CM047903">
    <property type="protein sequence ID" value="KAJ0092654.1"/>
    <property type="molecule type" value="Genomic_DNA"/>
</dbReference>
<comment type="caution">
    <text evidence="1">The sequence shown here is derived from an EMBL/GenBank/DDBJ whole genome shotgun (WGS) entry which is preliminary data.</text>
</comment>
<organism evidence="1 2">
    <name type="scientific">Pistacia atlantica</name>
    <dbReference type="NCBI Taxonomy" id="434234"/>
    <lineage>
        <taxon>Eukaryota</taxon>
        <taxon>Viridiplantae</taxon>
        <taxon>Streptophyta</taxon>
        <taxon>Embryophyta</taxon>
        <taxon>Tracheophyta</taxon>
        <taxon>Spermatophyta</taxon>
        <taxon>Magnoliopsida</taxon>
        <taxon>eudicotyledons</taxon>
        <taxon>Gunneridae</taxon>
        <taxon>Pentapetalae</taxon>
        <taxon>rosids</taxon>
        <taxon>malvids</taxon>
        <taxon>Sapindales</taxon>
        <taxon>Anacardiaceae</taxon>
        <taxon>Pistacia</taxon>
    </lineage>
</organism>
<evidence type="ECO:0000313" key="1">
    <source>
        <dbReference type="EMBL" id="KAJ0092654.1"/>
    </source>
</evidence>